<dbReference type="GO" id="GO:0006271">
    <property type="term" value="P:DNA strand elongation involved in DNA replication"/>
    <property type="evidence" value="ECO:0007669"/>
    <property type="project" value="TreeGrafter"/>
</dbReference>
<evidence type="ECO:0000256" key="6">
    <source>
        <dbReference type="ARBA" id="ARBA00022695"/>
    </source>
</evidence>
<feature type="domain" description="DNA polymerase III beta sliding clamp N-terminal" evidence="11">
    <location>
        <begin position="1"/>
        <end position="119"/>
    </location>
</feature>
<evidence type="ECO:0000313" key="15">
    <source>
        <dbReference type="Proteomes" id="UP000184130"/>
    </source>
</evidence>
<dbReference type="Proteomes" id="UP000184130">
    <property type="component" value="Unassembled WGS sequence"/>
</dbReference>
<dbReference type="InterPro" id="IPR022637">
    <property type="entry name" value="DNA_polIII_beta_cen"/>
</dbReference>
<dbReference type="InterPro" id="IPR046938">
    <property type="entry name" value="DNA_clamp_sf"/>
</dbReference>
<evidence type="ECO:0000256" key="8">
    <source>
        <dbReference type="ARBA" id="ARBA00022932"/>
    </source>
</evidence>
<dbReference type="Gene3D" id="3.70.10.10">
    <property type="match status" value="1"/>
</dbReference>
<keyword evidence="8 10" id="KW-0239">DNA-directed DNA polymerase</keyword>
<protein>
    <recommendedName>
        <fullName evidence="3 10">Beta sliding clamp</fullName>
    </recommendedName>
</protein>
<organism evidence="14 15">
    <name type="scientific">Xylanibacter ruminicola</name>
    <name type="common">Prevotella ruminicola</name>
    <dbReference type="NCBI Taxonomy" id="839"/>
    <lineage>
        <taxon>Bacteria</taxon>
        <taxon>Pseudomonadati</taxon>
        <taxon>Bacteroidota</taxon>
        <taxon>Bacteroidia</taxon>
        <taxon>Bacteroidales</taxon>
        <taxon>Prevotellaceae</taxon>
        <taxon>Xylanibacter</taxon>
    </lineage>
</organism>
<evidence type="ECO:0000256" key="1">
    <source>
        <dbReference type="ARBA" id="ARBA00004496"/>
    </source>
</evidence>
<dbReference type="OrthoDB" id="8421503at2"/>
<dbReference type="Gene3D" id="3.10.150.10">
    <property type="entry name" value="DNA Polymerase III, subunit A, domain 2"/>
    <property type="match status" value="1"/>
</dbReference>
<evidence type="ECO:0000256" key="10">
    <source>
        <dbReference type="PIRNR" id="PIRNR000804"/>
    </source>
</evidence>
<dbReference type="RefSeq" id="WP_073208157.1">
    <property type="nucleotide sequence ID" value="NZ_FRBD01000011.1"/>
</dbReference>
<dbReference type="Pfam" id="PF02768">
    <property type="entry name" value="DNA_pol3_beta_3"/>
    <property type="match status" value="1"/>
</dbReference>
<keyword evidence="4 10" id="KW-0963">Cytoplasm</keyword>
<evidence type="ECO:0000256" key="7">
    <source>
        <dbReference type="ARBA" id="ARBA00022705"/>
    </source>
</evidence>
<comment type="similarity">
    <text evidence="2 10">Belongs to the beta sliding clamp family.</text>
</comment>
<comment type="subunit">
    <text evidence="10">Forms a ring-shaped head-to-tail homodimer around DNA.</text>
</comment>
<comment type="function">
    <text evidence="10">Confers DNA tethering and processivity to DNA polymerases and other proteins. Acts as a clamp, forming a ring around DNA (a reaction catalyzed by the clamp-loading complex) which diffuses in an ATP-independent manner freely and bidirectionally along dsDNA. Initially characterized for its ability to contact the catalytic subunit of DNA polymerase III (Pol III), a complex, multichain enzyme responsible for most of the replicative synthesis in bacteria; Pol III exhibits 3'-5' exonuclease proofreading activity. The beta chain is required for initiation of replication as well as for processivity of DNA replication.</text>
</comment>
<dbReference type="PIRSF" id="PIRSF000804">
    <property type="entry name" value="DNA_pol_III_b"/>
    <property type="match status" value="1"/>
</dbReference>
<keyword evidence="6 10" id="KW-0548">Nucleotidyltransferase</keyword>
<accession>A0A1M6UYT9</accession>
<keyword evidence="9" id="KW-0238">DNA-binding</keyword>
<dbReference type="AlphaFoldDB" id="A0A1M6UYT9"/>
<dbReference type="InterPro" id="IPR022635">
    <property type="entry name" value="DNA_polIII_beta_C"/>
</dbReference>
<evidence type="ECO:0000256" key="5">
    <source>
        <dbReference type="ARBA" id="ARBA00022679"/>
    </source>
</evidence>
<dbReference type="SUPFAM" id="SSF55979">
    <property type="entry name" value="DNA clamp"/>
    <property type="match status" value="3"/>
</dbReference>
<dbReference type="PANTHER" id="PTHR30478:SF0">
    <property type="entry name" value="BETA SLIDING CLAMP"/>
    <property type="match status" value="1"/>
</dbReference>
<sequence length="374" mass="41362">MRFTLSSTALSSKLTALSRVINSKNALPILGDFLFEIDNNTLFLTASDSENVMKTQLELTESDGSVRFAIGNHDMLEAIKGISEQPITFDVNLEQSLVKISYQNGLFSLPIDNADEYPVAQTVSDFAKIITLPNAILAENINRSIFATAQDELRPVMNGIYFDLTADHLAVVASDGHKLVRNKVFTIKSEEPSAFILPKKPANLLKNLLGKDGGDVTIRFDERNAEVNYGDGVLQCRLIEGRYPNYNSVIPQNNPNEVRVDRLGLLAALRRVQPFANDSSNLVRFHVEGSTLQLDAEDFDFSKTATERMTCDYNGIPMSIGFKGNAFIEVLSNIDCPDVLIQLADASRAGLVLPNEQPENQEVVMLMMPMLINN</sequence>
<evidence type="ECO:0000259" key="11">
    <source>
        <dbReference type="Pfam" id="PF00712"/>
    </source>
</evidence>
<evidence type="ECO:0000259" key="12">
    <source>
        <dbReference type="Pfam" id="PF02767"/>
    </source>
</evidence>
<comment type="subcellular location">
    <subcellularLocation>
        <location evidence="1 10">Cytoplasm</location>
    </subcellularLocation>
</comment>
<dbReference type="GO" id="GO:0003677">
    <property type="term" value="F:DNA binding"/>
    <property type="evidence" value="ECO:0007669"/>
    <property type="project" value="UniProtKB-UniRule"/>
</dbReference>
<dbReference type="InterPro" id="IPR001001">
    <property type="entry name" value="DNA_polIII_beta"/>
</dbReference>
<evidence type="ECO:0000256" key="2">
    <source>
        <dbReference type="ARBA" id="ARBA00010752"/>
    </source>
</evidence>
<gene>
    <name evidence="14" type="ORF">SAMN05216463_11123</name>
</gene>
<evidence type="ECO:0000256" key="3">
    <source>
        <dbReference type="ARBA" id="ARBA00021035"/>
    </source>
</evidence>
<feature type="domain" description="DNA polymerase III beta sliding clamp central" evidence="12">
    <location>
        <begin position="132"/>
        <end position="245"/>
    </location>
</feature>
<evidence type="ECO:0000256" key="9">
    <source>
        <dbReference type="ARBA" id="ARBA00023125"/>
    </source>
</evidence>
<dbReference type="PANTHER" id="PTHR30478">
    <property type="entry name" value="DNA POLYMERASE III SUBUNIT BETA"/>
    <property type="match status" value="1"/>
</dbReference>
<dbReference type="GO" id="GO:0008408">
    <property type="term" value="F:3'-5' exonuclease activity"/>
    <property type="evidence" value="ECO:0007669"/>
    <property type="project" value="InterPro"/>
</dbReference>
<dbReference type="GO" id="GO:0003887">
    <property type="term" value="F:DNA-directed DNA polymerase activity"/>
    <property type="evidence" value="ECO:0007669"/>
    <property type="project" value="UniProtKB-UniRule"/>
</dbReference>
<dbReference type="Pfam" id="PF00712">
    <property type="entry name" value="DNA_pol3_beta"/>
    <property type="match status" value="1"/>
</dbReference>
<dbReference type="CDD" id="cd00140">
    <property type="entry name" value="beta_clamp"/>
    <property type="match status" value="1"/>
</dbReference>
<dbReference type="EMBL" id="FRBD01000011">
    <property type="protein sequence ID" value="SHK74378.1"/>
    <property type="molecule type" value="Genomic_DNA"/>
</dbReference>
<evidence type="ECO:0000313" key="14">
    <source>
        <dbReference type="EMBL" id="SHK74378.1"/>
    </source>
</evidence>
<proteinExistence type="inferred from homology"/>
<keyword evidence="5 10" id="KW-0808">Transferase</keyword>
<evidence type="ECO:0000259" key="13">
    <source>
        <dbReference type="Pfam" id="PF02768"/>
    </source>
</evidence>
<reference evidence="14 15" key="1">
    <citation type="submission" date="2016-11" db="EMBL/GenBank/DDBJ databases">
        <authorList>
            <person name="Jaros S."/>
            <person name="Januszkiewicz K."/>
            <person name="Wedrychowicz H."/>
        </authorList>
    </citation>
    <scope>NUCLEOTIDE SEQUENCE [LARGE SCALE GENOMIC DNA]</scope>
    <source>
        <strain evidence="14 15">KHT3</strain>
    </source>
</reference>
<feature type="domain" description="DNA polymerase III beta sliding clamp C-terminal" evidence="13">
    <location>
        <begin position="248"/>
        <end position="370"/>
    </location>
</feature>
<dbReference type="NCBIfam" id="TIGR00663">
    <property type="entry name" value="dnan"/>
    <property type="match status" value="1"/>
</dbReference>
<keyword evidence="7 10" id="KW-0235">DNA replication</keyword>
<evidence type="ECO:0000256" key="4">
    <source>
        <dbReference type="ARBA" id="ARBA00022490"/>
    </source>
</evidence>
<dbReference type="SMART" id="SM00480">
    <property type="entry name" value="POL3Bc"/>
    <property type="match status" value="1"/>
</dbReference>
<dbReference type="GO" id="GO:0005737">
    <property type="term" value="C:cytoplasm"/>
    <property type="evidence" value="ECO:0007669"/>
    <property type="project" value="UniProtKB-SubCell"/>
</dbReference>
<dbReference type="GO" id="GO:0009360">
    <property type="term" value="C:DNA polymerase III complex"/>
    <property type="evidence" value="ECO:0007669"/>
    <property type="project" value="InterPro"/>
</dbReference>
<name>A0A1M6UYT9_XYLRU</name>
<dbReference type="InterPro" id="IPR022634">
    <property type="entry name" value="DNA_polIII_beta_N"/>
</dbReference>
<dbReference type="Pfam" id="PF02767">
    <property type="entry name" value="DNA_pol3_beta_2"/>
    <property type="match status" value="1"/>
</dbReference>